<dbReference type="PROSITE" id="PS50987">
    <property type="entry name" value="HTH_ARSR_2"/>
    <property type="match status" value="1"/>
</dbReference>
<dbReference type="AlphaFoldDB" id="A0A7C9TNI9"/>
<dbReference type="Proteomes" id="UP000484255">
    <property type="component" value="Unassembled WGS sequence"/>
</dbReference>
<dbReference type="EMBL" id="JAAGOH010000052">
    <property type="protein sequence ID" value="NDY93903.1"/>
    <property type="molecule type" value="Genomic_DNA"/>
</dbReference>
<sequence>MEDQDVIKALAALAQTHRLKAFRALVVAGPAGLTPGVLAERLGIPANTLSFHLKELTHAGLVGATRESRHLIYRVDFTRVQALLATLMADCCAGDGSCMPALAPTLDAASCCGSLT</sequence>
<evidence type="ECO:0000313" key="6">
    <source>
        <dbReference type="Proteomes" id="UP000484255"/>
    </source>
</evidence>
<dbReference type="GO" id="GO:0003700">
    <property type="term" value="F:DNA-binding transcription factor activity"/>
    <property type="evidence" value="ECO:0007669"/>
    <property type="project" value="InterPro"/>
</dbReference>
<dbReference type="GO" id="GO:0003677">
    <property type="term" value="F:DNA binding"/>
    <property type="evidence" value="ECO:0007669"/>
    <property type="project" value="UniProtKB-KW"/>
</dbReference>
<gene>
    <name evidence="5" type="ORF">G3A44_22170</name>
</gene>
<protein>
    <submittedName>
        <fullName evidence="5">Helix-turn-helix transcriptional regulator</fullName>
    </submittedName>
</protein>
<dbReference type="Gene3D" id="1.10.10.10">
    <property type="entry name" value="Winged helix-like DNA-binding domain superfamily/Winged helix DNA-binding domain"/>
    <property type="match status" value="1"/>
</dbReference>
<evidence type="ECO:0000259" key="4">
    <source>
        <dbReference type="PROSITE" id="PS50987"/>
    </source>
</evidence>
<dbReference type="InterPro" id="IPR011991">
    <property type="entry name" value="ArsR-like_HTH"/>
</dbReference>
<comment type="caution">
    <text evidence="5">The sequence shown here is derived from an EMBL/GenBank/DDBJ whole genome shotgun (WGS) entry which is preliminary data.</text>
</comment>
<evidence type="ECO:0000313" key="5">
    <source>
        <dbReference type="EMBL" id="NDY93903.1"/>
    </source>
</evidence>
<dbReference type="Pfam" id="PF12840">
    <property type="entry name" value="HTH_20"/>
    <property type="match status" value="1"/>
</dbReference>
<keyword evidence="2" id="KW-0238">DNA-binding</keyword>
<keyword evidence="3" id="KW-0804">Transcription</keyword>
<evidence type="ECO:0000256" key="2">
    <source>
        <dbReference type="ARBA" id="ARBA00023125"/>
    </source>
</evidence>
<dbReference type="InterPro" id="IPR036390">
    <property type="entry name" value="WH_DNA-bd_sf"/>
</dbReference>
<accession>A0A7C9TNI9</accession>
<name>A0A7C9TNI9_9BURK</name>
<keyword evidence="6" id="KW-1185">Reference proteome</keyword>
<reference evidence="5 6" key="1">
    <citation type="submission" date="2020-02" db="EMBL/GenBank/DDBJ databases">
        <title>Ideonella bacterium strain TBM-1.</title>
        <authorList>
            <person name="Chen W.-M."/>
        </authorList>
    </citation>
    <scope>NUCLEOTIDE SEQUENCE [LARGE SCALE GENOMIC DNA]</scope>
    <source>
        <strain evidence="5 6">TBM-1</strain>
    </source>
</reference>
<dbReference type="RefSeq" id="WP_163459929.1">
    <property type="nucleotide sequence ID" value="NZ_JAAGOH010000052.1"/>
</dbReference>
<proteinExistence type="predicted"/>
<dbReference type="SMART" id="SM00418">
    <property type="entry name" value="HTH_ARSR"/>
    <property type="match status" value="1"/>
</dbReference>
<dbReference type="CDD" id="cd00090">
    <property type="entry name" value="HTH_ARSR"/>
    <property type="match status" value="1"/>
</dbReference>
<dbReference type="InterPro" id="IPR036388">
    <property type="entry name" value="WH-like_DNA-bd_sf"/>
</dbReference>
<evidence type="ECO:0000256" key="1">
    <source>
        <dbReference type="ARBA" id="ARBA00023015"/>
    </source>
</evidence>
<dbReference type="InterPro" id="IPR001845">
    <property type="entry name" value="HTH_ArsR_DNA-bd_dom"/>
</dbReference>
<organism evidence="5 6">
    <name type="scientific">Ideonella livida</name>
    <dbReference type="NCBI Taxonomy" id="2707176"/>
    <lineage>
        <taxon>Bacteria</taxon>
        <taxon>Pseudomonadati</taxon>
        <taxon>Pseudomonadota</taxon>
        <taxon>Betaproteobacteria</taxon>
        <taxon>Burkholderiales</taxon>
        <taxon>Sphaerotilaceae</taxon>
        <taxon>Ideonella</taxon>
    </lineage>
</organism>
<feature type="domain" description="HTH arsR-type" evidence="4">
    <location>
        <begin position="1"/>
        <end position="95"/>
    </location>
</feature>
<keyword evidence="1" id="KW-0805">Transcription regulation</keyword>
<dbReference type="PANTHER" id="PTHR43132">
    <property type="entry name" value="ARSENICAL RESISTANCE OPERON REPRESSOR ARSR-RELATED"/>
    <property type="match status" value="1"/>
</dbReference>
<dbReference type="PANTHER" id="PTHR43132:SF2">
    <property type="entry name" value="ARSENICAL RESISTANCE OPERON REPRESSOR ARSR-RELATED"/>
    <property type="match status" value="1"/>
</dbReference>
<dbReference type="InterPro" id="IPR051011">
    <property type="entry name" value="Metal_resp_trans_reg"/>
</dbReference>
<evidence type="ECO:0000256" key="3">
    <source>
        <dbReference type="ARBA" id="ARBA00023163"/>
    </source>
</evidence>
<dbReference type="SUPFAM" id="SSF46785">
    <property type="entry name" value="Winged helix' DNA-binding domain"/>
    <property type="match status" value="1"/>
</dbReference>